<comment type="similarity">
    <text evidence="1">Belongs to the eukaryotic ribosomal protein eL28 family.</text>
</comment>
<dbReference type="FunFam" id="3.30.390.110:FF:000002">
    <property type="entry name" value="60S ribosomal protein L28"/>
    <property type="match status" value="1"/>
</dbReference>
<dbReference type="AlphaFoldDB" id="A0A9D4AYE8"/>
<evidence type="ECO:0000256" key="6">
    <source>
        <dbReference type="SAM" id="MobiDB-lite"/>
    </source>
</evidence>
<dbReference type="EMBL" id="JAHDVG010000469">
    <property type="protein sequence ID" value="KAH1181152.1"/>
    <property type="molecule type" value="Genomic_DNA"/>
</dbReference>
<organism evidence="8 9">
    <name type="scientific">Mauremys mutica</name>
    <name type="common">yellowpond turtle</name>
    <dbReference type="NCBI Taxonomy" id="74926"/>
    <lineage>
        <taxon>Eukaryota</taxon>
        <taxon>Metazoa</taxon>
        <taxon>Chordata</taxon>
        <taxon>Craniata</taxon>
        <taxon>Vertebrata</taxon>
        <taxon>Euteleostomi</taxon>
        <taxon>Archelosauria</taxon>
        <taxon>Testudinata</taxon>
        <taxon>Testudines</taxon>
        <taxon>Cryptodira</taxon>
        <taxon>Durocryptodira</taxon>
        <taxon>Testudinoidea</taxon>
        <taxon>Geoemydidae</taxon>
        <taxon>Geoemydinae</taxon>
        <taxon>Mauremys</taxon>
    </lineage>
</organism>
<reference evidence="8" key="1">
    <citation type="submission" date="2021-09" db="EMBL/GenBank/DDBJ databases">
        <title>The genome of Mauremys mutica provides insights into the evolution of semi-aquatic lifestyle.</title>
        <authorList>
            <person name="Gong S."/>
            <person name="Gao Y."/>
        </authorList>
    </citation>
    <scope>NUCLEOTIDE SEQUENCE</scope>
    <source>
        <strain evidence="8">MM-2020</strain>
        <tissue evidence="8">Muscle</tissue>
    </source>
</reference>
<feature type="compositionally biased region" description="Low complexity" evidence="6">
    <location>
        <begin position="186"/>
        <end position="200"/>
    </location>
</feature>
<feature type="region of interest" description="Disordered" evidence="6">
    <location>
        <begin position="1"/>
        <end position="202"/>
    </location>
</feature>
<gene>
    <name evidence="8" type="ORF">KIL84_002086</name>
</gene>
<keyword evidence="2" id="KW-0689">Ribosomal protein</keyword>
<keyword evidence="3" id="KW-0687">Ribonucleoprotein</keyword>
<dbReference type="GO" id="GO:0003735">
    <property type="term" value="F:structural constituent of ribosome"/>
    <property type="evidence" value="ECO:0007669"/>
    <property type="project" value="InterPro"/>
</dbReference>
<feature type="compositionally biased region" description="Basic and acidic residues" evidence="6">
    <location>
        <begin position="74"/>
        <end position="87"/>
    </location>
</feature>
<feature type="compositionally biased region" description="Basic and acidic residues" evidence="6">
    <location>
        <begin position="95"/>
        <end position="108"/>
    </location>
</feature>
<evidence type="ECO:0000256" key="4">
    <source>
        <dbReference type="ARBA" id="ARBA00035223"/>
    </source>
</evidence>
<feature type="compositionally biased region" description="Basic and acidic residues" evidence="6">
    <location>
        <begin position="137"/>
        <end position="162"/>
    </location>
</feature>
<feature type="compositionally biased region" description="Basic and acidic residues" evidence="6">
    <location>
        <begin position="32"/>
        <end position="45"/>
    </location>
</feature>
<evidence type="ECO:0000259" key="7">
    <source>
        <dbReference type="Pfam" id="PF01778"/>
    </source>
</evidence>
<feature type="domain" description="Ribosomal eL28/Mak16" evidence="7">
    <location>
        <begin position="210"/>
        <end position="325"/>
    </location>
</feature>
<dbReference type="GO" id="GO:0006412">
    <property type="term" value="P:translation"/>
    <property type="evidence" value="ECO:0007669"/>
    <property type="project" value="InterPro"/>
</dbReference>
<dbReference type="Gene3D" id="3.30.390.110">
    <property type="match status" value="1"/>
</dbReference>
<evidence type="ECO:0000256" key="5">
    <source>
        <dbReference type="ARBA" id="ARBA00035330"/>
    </source>
</evidence>
<accession>A0A9D4AYE8</accession>
<dbReference type="Proteomes" id="UP000827986">
    <property type="component" value="Unassembled WGS sequence"/>
</dbReference>
<name>A0A9D4AYE8_9SAUR</name>
<evidence type="ECO:0000256" key="2">
    <source>
        <dbReference type="ARBA" id="ARBA00022980"/>
    </source>
</evidence>
<dbReference type="InterPro" id="IPR029004">
    <property type="entry name" value="Ribosomal_eL28/Mak16"/>
</dbReference>
<evidence type="ECO:0000313" key="9">
    <source>
        <dbReference type="Proteomes" id="UP000827986"/>
    </source>
</evidence>
<keyword evidence="9" id="KW-1185">Reference proteome</keyword>
<dbReference type="GO" id="GO:1990904">
    <property type="term" value="C:ribonucleoprotein complex"/>
    <property type="evidence" value="ECO:0007669"/>
    <property type="project" value="UniProtKB-KW"/>
</dbReference>
<dbReference type="GO" id="GO:0005840">
    <property type="term" value="C:ribosome"/>
    <property type="evidence" value="ECO:0007669"/>
    <property type="project" value="UniProtKB-KW"/>
</dbReference>
<evidence type="ECO:0000256" key="1">
    <source>
        <dbReference type="ARBA" id="ARBA00007926"/>
    </source>
</evidence>
<dbReference type="PANTHER" id="PTHR10544">
    <property type="entry name" value="60S RIBOSOMAL PROTEIN L28"/>
    <property type="match status" value="1"/>
</dbReference>
<dbReference type="Pfam" id="PF01778">
    <property type="entry name" value="Ribosomal_L28e"/>
    <property type="match status" value="1"/>
</dbReference>
<comment type="caution">
    <text evidence="8">The sequence shown here is derived from an EMBL/GenBank/DDBJ whole genome shotgun (WGS) entry which is preliminary data.</text>
</comment>
<evidence type="ECO:0000256" key="3">
    <source>
        <dbReference type="ARBA" id="ARBA00023274"/>
    </source>
</evidence>
<protein>
    <recommendedName>
        <fullName evidence="4">Large ribosomal subunit protein eL28</fullName>
    </recommendedName>
    <alternativeName>
        <fullName evidence="5">60S ribosomal protein L28</fullName>
    </alternativeName>
</protein>
<evidence type="ECO:0000313" key="8">
    <source>
        <dbReference type="EMBL" id="KAH1181152.1"/>
    </source>
</evidence>
<sequence>MCAGKGGLAPERARAEPNEPEGRCRRFPSGAERARAEPNEPEGRCRRFPSGAERARAEPNEPEGRCRRFPSGAERARAEPNEPEGRCRRFPSGAERARAEPNEPEGRCRRFPSGAERARAEPNEPEGRCRRFPSGAERARAEPNEPEGRCRKFPSDAGDSRAEPNVPEGRCRRFPSEAPAADVPSLRRSAGSSLSVSGSGRESRAMSAHLQWMIVRNCSSFLLKRNKQTYSTEPNNLKARNSFRYNGLIHRKTVGVEPAADGKGVVVVLKKRAGQRKPATSYEKTTINKNARATLNSLRHIIRKNNYRKDLRMAALRRASAILRSQKPVVVKKKRTRATKTA</sequence>
<feature type="compositionally biased region" description="Basic and acidic residues" evidence="6">
    <location>
        <begin position="116"/>
        <end position="129"/>
    </location>
</feature>
<proteinExistence type="inferred from homology"/>
<dbReference type="InterPro" id="IPR002672">
    <property type="entry name" value="Ribosomal_eL28"/>
</dbReference>
<feature type="compositionally biased region" description="Basic and acidic residues" evidence="6">
    <location>
        <begin position="11"/>
        <end position="24"/>
    </location>
</feature>
<feature type="compositionally biased region" description="Basic and acidic residues" evidence="6">
    <location>
        <begin position="53"/>
        <end position="66"/>
    </location>
</feature>